<evidence type="ECO:0000313" key="2">
    <source>
        <dbReference type="Proteomes" id="UP000000260"/>
    </source>
</evidence>
<sequence length="60" mass="6453">MRSSALAQADKQKKISEADETFFITLSGVKAARLSTVIVNNGQQQSERAEQQAADQQATG</sequence>
<evidence type="ECO:0000313" key="1">
    <source>
        <dbReference type="EMBL" id="ABU78572.1"/>
    </source>
</evidence>
<dbReference type="KEGG" id="esa:ESA_03351"/>
<name>A7MII1_CROS8</name>
<dbReference type="HOGENOM" id="CLU_2933624_0_0_6"/>
<dbReference type="AlphaFoldDB" id="A7MII1"/>
<dbReference type="EMBL" id="CP000783">
    <property type="protein sequence ID" value="ABU78572.1"/>
    <property type="molecule type" value="Genomic_DNA"/>
</dbReference>
<dbReference type="Proteomes" id="UP000000260">
    <property type="component" value="Chromosome"/>
</dbReference>
<reference evidence="1 2" key="1">
    <citation type="journal article" date="2010" name="PLoS ONE">
        <title>Genome sequence of Cronobacter sakazakii BAA-894 and comparative genomic hybridization analysis with other Cronobacter species.</title>
        <authorList>
            <person name="Kucerova E."/>
            <person name="Clifton S.W."/>
            <person name="Xia X.Q."/>
            <person name="Long F."/>
            <person name="Porwollik S."/>
            <person name="Fulton L."/>
            <person name="Fronick C."/>
            <person name="Minx P."/>
            <person name="Kyung K."/>
            <person name="Warren W."/>
            <person name="Fulton R."/>
            <person name="Feng D."/>
            <person name="Wollam A."/>
            <person name="Shah N."/>
            <person name="Bhonagiri V."/>
            <person name="Nash W.E."/>
            <person name="Hallsworth-Pepin K."/>
            <person name="Wilson R.K."/>
            <person name="McClelland M."/>
            <person name="Forsythe S.J."/>
        </authorList>
    </citation>
    <scope>NUCLEOTIDE SEQUENCE [LARGE SCALE GENOMIC DNA]</scope>
    <source>
        <strain evidence="1 2">ATCC BAA-894</strain>
    </source>
</reference>
<organism evidence="1 2">
    <name type="scientific">Cronobacter sakazakii (strain ATCC BAA-894)</name>
    <name type="common">Enterobacter sakazakii</name>
    <dbReference type="NCBI Taxonomy" id="290339"/>
    <lineage>
        <taxon>Bacteria</taxon>
        <taxon>Pseudomonadati</taxon>
        <taxon>Pseudomonadota</taxon>
        <taxon>Gammaproteobacteria</taxon>
        <taxon>Enterobacterales</taxon>
        <taxon>Enterobacteriaceae</taxon>
        <taxon>Cronobacter</taxon>
    </lineage>
</organism>
<gene>
    <name evidence="1" type="ordered locus">ESA_03351</name>
</gene>
<keyword evidence="2" id="KW-1185">Reference proteome</keyword>
<accession>A7MII1</accession>
<protein>
    <submittedName>
        <fullName evidence="1">Uncharacterized protein</fullName>
    </submittedName>
</protein>
<proteinExistence type="predicted"/>